<comment type="similarity">
    <text evidence="2">Belongs to the ATP-dependent AMP-binding enzyme family.</text>
</comment>
<dbReference type="InterPro" id="IPR006162">
    <property type="entry name" value="Ppantetheine_attach_site"/>
</dbReference>
<dbReference type="InterPro" id="IPR045851">
    <property type="entry name" value="AMP-bd_C_sf"/>
</dbReference>
<evidence type="ECO:0000313" key="9">
    <source>
        <dbReference type="EMBL" id="EME72149.1"/>
    </source>
</evidence>
<dbReference type="GO" id="GO:0008610">
    <property type="term" value="P:lipid biosynthetic process"/>
    <property type="evidence" value="ECO:0007669"/>
    <property type="project" value="UniProtKB-ARBA"/>
</dbReference>
<dbReference type="InterPro" id="IPR041464">
    <property type="entry name" value="TubC_N"/>
</dbReference>
<dbReference type="InterPro" id="IPR001242">
    <property type="entry name" value="Condensation_dom"/>
</dbReference>
<dbReference type="Gene3D" id="3.30.559.30">
    <property type="entry name" value="Nonribosomal peptide synthetase, condensation domain"/>
    <property type="match status" value="3"/>
</dbReference>
<dbReference type="Proteomes" id="UP000011907">
    <property type="component" value="Unassembled WGS sequence"/>
</dbReference>
<dbReference type="FunFam" id="2.30.38.10:FF:000001">
    <property type="entry name" value="Non-ribosomal peptide synthetase PvdI"/>
    <property type="match status" value="1"/>
</dbReference>
<dbReference type="EMBL" id="AOFM01000021">
    <property type="protein sequence ID" value="EME72149.1"/>
    <property type="molecule type" value="Genomic_DNA"/>
</dbReference>
<dbReference type="GO" id="GO:0017000">
    <property type="term" value="P:antibiotic biosynthetic process"/>
    <property type="evidence" value="ECO:0007669"/>
    <property type="project" value="UniProtKB-KW"/>
</dbReference>
<accession>M5NY44</accession>
<dbReference type="FunFam" id="3.40.50.980:FF:000001">
    <property type="entry name" value="Non-ribosomal peptide synthetase"/>
    <property type="match status" value="2"/>
</dbReference>
<feature type="domain" description="Carrier" evidence="8">
    <location>
        <begin position="2057"/>
        <end position="2131"/>
    </location>
</feature>
<dbReference type="PANTHER" id="PTHR45527">
    <property type="entry name" value="NONRIBOSOMAL PEPTIDE SYNTHETASE"/>
    <property type="match status" value="1"/>
</dbReference>
<dbReference type="OrthoDB" id="9765680at2"/>
<feature type="domain" description="Carrier" evidence="8">
    <location>
        <begin position="1014"/>
        <end position="1089"/>
    </location>
</feature>
<dbReference type="CDD" id="cd17650">
    <property type="entry name" value="A_NRPS_PpsD_like"/>
    <property type="match status" value="1"/>
</dbReference>
<dbReference type="Pfam" id="PF18563">
    <property type="entry name" value="TubC_N"/>
    <property type="match status" value="1"/>
</dbReference>
<dbReference type="RefSeq" id="WP_006640607.1">
    <property type="nucleotide sequence ID" value="NZ_AOFM01000021.1"/>
</dbReference>
<gene>
    <name evidence="9" type="ORF">BSONL12_23510</name>
</gene>
<dbReference type="Gene3D" id="3.30.300.30">
    <property type="match status" value="2"/>
</dbReference>
<dbReference type="SUPFAM" id="SSF47336">
    <property type="entry name" value="ACP-like"/>
    <property type="match status" value="2"/>
</dbReference>
<dbReference type="FunFam" id="1.10.1200.10:FF:000005">
    <property type="entry name" value="Nonribosomal peptide synthetase 1"/>
    <property type="match status" value="2"/>
</dbReference>
<dbReference type="PANTHER" id="PTHR45527:SF1">
    <property type="entry name" value="FATTY ACID SYNTHASE"/>
    <property type="match status" value="1"/>
</dbReference>
<dbReference type="PROSITE" id="PS00455">
    <property type="entry name" value="AMP_BINDING"/>
    <property type="match status" value="2"/>
</dbReference>
<dbReference type="InterPro" id="IPR044894">
    <property type="entry name" value="TubC_N_sf"/>
</dbReference>
<dbReference type="PATRIC" id="fig|1274524.3.peg.5021"/>
<evidence type="ECO:0000256" key="7">
    <source>
        <dbReference type="SAM" id="MobiDB-lite"/>
    </source>
</evidence>
<dbReference type="InterPro" id="IPR010071">
    <property type="entry name" value="AA_adenyl_dom"/>
</dbReference>
<evidence type="ECO:0000256" key="3">
    <source>
        <dbReference type="ARBA" id="ARBA00022450"/>
    </source>
</evidence>
<dbReference type="Pfam" id="PF00550">
    <property type="entry name" value="PP-binding"/>
    <property type="match status" value="2"/>
</dbReference>
<dbReference type="InterPro" id="IPR036736">
    <property type="entry name" value="ACP-like_sf"/>
</dbReference>
<organism evidence="9 10">
    <name type="scientific">Bacillus sonorensis L12</name>
    <dbReference type="NCBI Taxonomy" id="1274524"/>
    <lineage>
        <taxon>Bacteria</taxon>
        <taxon>Bacillati</taxon>
        <taxon>Bacillota</taxon>
        <taxon>Bacilli</taxon>
        <taxon>Bacillales</taxon>
        <taxon>Bacillaceae</taxon>
        <taxon>Bacillus</taxon>
    </lineage>
</organism>
<dbReference type="Gene3D" id="3.30.559.10">
    <property type="entry name" value="Chloramphenicol acetyltransferase-like domain"/>
    <property type="match status" value="3"/>
</dbReference>
<dbReference type="InterPro" id="IPR010060">
    <property type="entry name" value="NRPS_synth"/>
</dbReference>
<dbReference type="Pfam" id="PF00501">
    <property type="entry name" value="AMP-binding"/>
    <property type="match status" value="2"/>
</dbReference>
<comment type="caution">
    <text evidence="9">The sequence shown here is derived from an EMBL/GenBank/DDBJ whole genome shotgun (WGS) entry which is preliminary data.</text>
</comment>
<dbReference type="InterPro" id="IPR000873">
    <property type="entry name" value="AMP-dep_synth/lig_dom"/>
</dbReference>
<dbReference type="InterPro" id="IPR025110">
    <property type="entry name" value="AMP-bd_C"/>
</dbReference>
<dbReference type="FunFam" id="3.30.300.30:FF:000010">
    <property type="entry name" value="Enterobactin synthetase component F"/>
    <property type="match status" value="2"/>
</dbReference>
<dbReference type="InterPro" id="IPR020806">
    <property type="entry name" value="PKS_PP-bd"/>
</dbReference>
<dbReference type="GO" id="GO:0044550">
    <property type="term" value="P:secondary metabolite biosynthetic process"/>
    <property type="evidence" value="ECO:0007669"/>
    <property type="project" value="UniProtKB-ARBA"/>
</dbReference>
<dbReference type="SUPFAM" id="SSF56801">
    <property type="entry name" value="Acetyl-CoA synthetase-like"/>
    <property type="match status" value="2"/>
</dbReference>
<dbReference type="NCBIfam" id="TIGR01720">
    <property type="entry name" value="NRPS-para261"/>
    <property type="match status" value="1"/>
</dbReference>
<evidence type="ECO:0000256" key="2">
    <source>
        <dbReference type="ARBA" id="ARBA00006432"/>
    </source>
</evidence>
<dbReference type="InterPro" id="IPR009081">
    <property type="entry name" value="PP-bd_ACP"/>
</dbReference>
<dbReference type="Gene3D" id="2.30.38.10">
    <property type="entry name" value="Luciferase, Domain 3"/>
    <property type="match status" value="2"/>
</dbReference>
<comment type="cofactor">
    <cofactor evidence="1">
        <name>pantetheine 4'-phosphate</name>
        <dbReference type="ChEBI" id="CHEBI:47942"/>
    </cofactor>
</comment>
<keyword evidence="3" id="KW-0596">Phosphopantetheine</keyword>
<dbReference type="GO" id="GO:0031177">
    <property type="term" value="F:phosphopantetheine binding"/>
    <property type="evidence" value="ECO:0007669"/>
    <property type="project" value="InterPro"/>
</dbReference>
<dbReference type="PROSITE" id="PS00012">
    <property type="entry name" value="PHOSPHOPANTETHEINE"/>
    <property type="match status" value="1"/>
</dbReference>
<dbReference type="NCBIfam" id="NF003417">
    <property type="entry name" value="PRK04813.1"/>
    <property type="match status" value="2"/>
</dbReference>
<dbReference type="GeneID" id="92853993"/>
<dbReference type="Gene3D" id="1.10.10.1830">
    <property type="entry name" value="Non-ribosomal peptide synthase, adenylation domain"/>
    <property type="match status" value="1"/>
</dbReference>
<name>M5NY44_9BACI</name>
<dbReference type="CDD" id="cd19531">
    <property type="entry name" value="LCL_NRPS-like"/>
    <property type="match status" value="2"/>
</dbReference>
<dbReference type="InterPro" id="IPR020845">
    <property type="entry name" value="AMP-binding_CS"/>
</dbReference>
<dbReference type="eggNOG" id="COG1020">
    <property type="taxonomic scope" value="Bacteria"/>
</dbReference>
<reference evidence="9 10" key="1">
    <citation type="journal article" date="2013" name="Genome Announc.">
        <title>Draft Whole-Genome Sequence of Bacillus sonorensis Strain L12, a Source of Nonribosomal Lipopeptides.</title>
        <authorList>
            <person name="Adimpong D.B."/>
            <person name="Sorensen K.I."/>
            <person name="Nielsen D.S."/>
            <person name="Thorsen L."/>
            <person name="Rasmussen T.B."/>
            <person name="Derkx P.M."/>
            <person name="Jespersen L."/>
        </authorList>
    </citation>
    <scope>NUCLEOTIDE SEQUENCE [LARGE SCALE GENOMIC DNA]</scope>
    <source>
        <strain evidence="9 10">L12</strain>
    </source>
</reference>
<evidence type="ECO:0000256" key="5">
    <source>
        <dbReference type="ARBA" id="ARBA00022737"/>
    </source>
</evidence>
<dbReference type="PROSITE" id="PS50075">
    <property type="entry name" value="CARRIER"/>
    <property type="match status" value="2"/>
</dbReference>
<dbReference type="GO" id="GO:0003824">
    <property type="term" value="F:catalytic activity"/>
    <property type="evidence" value="ECO:0007669"/>
    <property type="project" value="InterPro"/>
</dbReference>
<dbReference type="Gene3D" id="1.10.1200.10">
    <property type="entry name" value="ACP-like"/>
    <property type="match status" value="2"/>
</dbReference>
<dbReference type="FunFam" id="3.40.50.12780:FF:000012">
    <property type="entry name" value="Non-ribosomal peptide synthetase"/>
    <property type="match status" value="2"/>
</dbReference>
<proteinExistence type="inferred from homology"/>
<keyword evidence="5" id="KW-0677">Repeat</keyword>
<keyword evidence="4" id="KW-0597">Phosphoprotein</keyword>
<feature type="region of interest" description="Disordered" evidence="7">
    <location>
        <begin position="2038"/>
        <end position="2057"/>
    </location>
</feature>
<sequence length="2606" mass="297926">MSIIDFINDLKKKHIFLYHNEGKIKIIGPQELLTAELKQKIKRYKQDIIAVLKNAEEKKEHSIPKADLTKNGCYPLSREQKRMFILNKLDDSGTAYNMPLAVKIKGDVQVGQFELAWRQLIRRHEAFRTSFVTFDGEPLQKIEQDVEFHVEYGELGQESIQERIGRFIKPFHLEKAPLLRVEIVKISEAEHMMMVDMHHIVSDGVSIGILMKELADFCGGRELSPVTLQYKDYSEWQRAIEKKGGLKKQEEYWLNVFQGEIPVLNMPLDFARPKIRSFEGDRTVFELDQDITEKLQSIAAENGATMYMVLLAAYTILLSKYTGQEDIIVGSPIAGRSHADLKHTIGMFVNTLAMRNCPKGDMTFTEYLNQVKNNTLNAYENQDYQFDTLVETLNLKKDMSRNPLFDTMFDLQNPDDFTCEAGGLNLETYHFPFDVAKFDISLTAFHHGDHIKLDFQYCTKLYKKETIKRMARHLLNILNDAVYHPARKLSEIRMISAEEKYAVLHTFNLEKADYPQNMTVNRLFEERAEKTPDHTAVIFEDEQLSYRELNEASNQLAWLLRKNGVKPDTIVGIMAGRSLEMIIGILGILKAGGAYLPIDPDYPADRIKYMLEDSGADAIVVQEHLKSKIDGFQLVTIEDSAPFSKENPPTLNHASDLAYVIYTSGSSGRPKGVMTTHRNVINYIHSFTKRVPLHENDTVLQVVSFSFDAFSEELYPILANSGRLVISKKIGDLNIDELVGMISKHRVTLITCSPLLLNEIDKNKHLTFHPHMKFISGGDVLKYEYIEHIIKNADVYNSYGPTEATVCATYYKLSGDDRNKTSIPIGKPLTNYKVYIADQYGRPQPVGIPGELLIGGDGLARGYVNNKKLTDAAFILDASGERVYRTGDLARWLPDGNIEFLGRIDHQVKIRGYRIELEEIEHRLLKNGDINEAIVIAREDDQNDKYLCAYMTLKNKDASIDQIKQSLAEDLPEYMIPSYFVKLDKIPRTINGKADVKALPEPDSRALAEAFYEAPRNKTEEKLLLIWQDILGQEKIGINDHFFQIGGHSLKAFSLAAKIQKELNAEVTLKEIFSYPTIKDIAAHISQKHKKIHSPIKQAENKEYYPLSSAQKRLYVLNQIEDGQTAYNMPFALKIKGGLQAVKLENALKTVIDRHEGFRTSFVTLDGEPVQKIEENVNFKMKYGDLGNQNLRERMNQFIQPFDLEKAPLLRAELLRVAADEHILLIDMHHIISDGVSVGIFMKEWAALYEEKQLPPLTIQYKDYSEWQREAYQKDSIKKQEEYWLHVFQGDIPVLNMPTDYQRPQLQSYEGDRIAFNIGDKLTEKLKRIAEEHGVTMYMLLLAGYTVLLSKYTGQEDVIVGSPIAGRSRDELENTIGMFVNTLAMRNYPKGRTRFVKYLQEVKEHTLNAYENQDYPFDELVETLDLERDISRNALFDTMFDMQALENAEPQIDGLDFETCHMEFDIAKFDLSLAAAETADGITFHLEFCTKLFKKETVQTLAEHFVHILEDISNQPDKTLNEINMLSEEERNKILYQFNDTKTEHPTGILPTLFEEQAEHSPNRPAVVFKDQTLTYRELNEKANQLARTLRKKGVGRESIVGIMADRSLDMVTGILAILKAGGAYLPLDPGYPKERIEYMLKDSAADVLLIQNHLIGNISFTGEILDISQSDAYDSDGSNLRPVNTSGDLAYVIYTSGTTGNPKGVMVEHRNLIHAHYTWKKHYELAECQVNLLQLASISFDVFAGDLCRSLFNGGTMYIVPDDAKLEMNLLYEMIKKHSIHMFESTPSFVIPFMKYIHHHQLDISSMKLLIMGSDNCAIKDYKWLVEQYGKSMRIINSYGVTEASVDSGYYEEQLDNIPDIANTPIGKPLDNTAFYILDSSLNPQPVGVYGELYIGGEGVARGYLNNPELTREKFVPNLFEAGRKMYKTGDLARWLPDGNVEFLGRIDHQVKIRGFRIEIGEIEARLLDKQEISEAVIIDREDSKGYKYLCAYITAQKNINTNELREYLSNHLPDYMIPSYFIQISKMPLTPNGKVDRKALPEPDEDVKTASEYEAPRNETEEKLIAVWQEVLDRDKIGINDNFFEIGGDSIKALQIVSKLSRADLKLQVKDLFTNPAIKQLSKYVKKEAKTRRNNEIIQGEVPLTPIQRSFFEANKEEQDHYNQAFMLYRETGFDEKIVEKVLHKLVEQHDALRMIYKEKNGEMVQHNRGLEAGIFDLYVYDMKTEANLEEAVYQTATNIQKDISIQAGKMVKICIFKTGHGDHLLMVIHHLAVDGVSWRILFEDFGAAYSQALQGKAIELGYKTDSYKTFSEKLIEYAHSRTLAKEKAYWRKISKGKMEFIPKKHEAANHNYENSKTLRVSLSRTETERLLKETHKAYNTQINDILITALLISIRELTGENKLKILMEGHGREDVLQGVDISRTVGWFTSIYPVFIDLEEETGLAMTIKMVKEALRKIPNNGIGYGILKYLTKDEELLKDERPPILFNYLGEIDHDMTTEQFSSSKLPAGQSIGEKSARDASVEIDSVVVNHQLIISTTFNGYEYAEQRIRDFNQTYKESLQTVINHCINKNETEKTSSDYGYDKISLKDLDELLNEYESVDS</sequence>
<dbReference type="NCBIfam" id="TIGR01733">
    <property type="entry name" value="AA-adenyl-dom"/>
    <property type="match status" value="2"/>
</dbReference>
<dbReference type="Gene3D" id="3.40.50.980">
    <property type="match status" value="4"/>
</dbReference>
<dbReference type="STRING" id="1274524.BSONL12_23510"/>
<dbReference type="InterPro" id="IPR023213">
    <property type="entry name" value="CAT-like_dom_sf"/>
</dbReference>
<keyword evidence="6" id="KW-0045">Antibiotic biosynthesis</keyword>
<evidence type="ECO:0000256" key="1">
    <source>
        <dbReference type="ARBA" id="ARBA00001957"/>
    </source>
</evidence>
<protein>
    <submittedName>
        <fullName evidence="9">Bacitracin synthetase 1</fullName>
    </submittedName>
</protein>
<evidence type="ECO:0000259" key="8">
    <source>
        <dbReference type="PROSITE" id="PS50075"/>
    </source>
</evidence>
<evidence type="ECO:0000256" key="6">
    <source>
        <dbReference type="ARBA" id="ARBA00023194"/>
    </source>
</evidence>
<evidence type="ECO:0000256" key="4">
    <source>
        <dbReference type="ARBA" id="ARBA00022553"/>
    </source>
</evidence>
<dbReference type="CDD" id="cd19534">
    <property type="entry name" value="E_NRPS"/>
    <property type="match status" value="1"/>
</dbReference>
<dbReference type="Pfam" id="PF13193">
    <property type="entry name" value="AMP-binding_C"/>
    <property type="match status" value="2"/>
</dbReference>
<dbReference type="GO" id="GO:0005829">
    <property type="term" value="C:cytosol"/>
    <property type="evidence" value="ECO:0007669"/>
    <property type="project" value="TreeGrafter"/>
</dbReference>
<dbReference type="Pfam" id="PF00668">
    <property type="entry name" value="Condensation"/>
    <property type="match status" value="3"/>
</dbReference>
<dbReference type="SUPFAM" id="SSF52777">
    <property type="entry name" value="CoA-dependent acyltransferases"/>
    <property type="match status" value="6"/>
</dbReference>
<dbReference type="SMART" id="SM00823">
    <property type="entry name" value="PKS_PP"/>
    <property type="match status" value="2"/>
</dbReference>
<evidence type="ECO:0000313" key="10">
    <source>
        <dbReference type="Proteomes" id="UP000011907"/>
    </source>
</evidence>
<dbReference type="GO" id="GO:0043041">
    <property type="term" value="P:amino acid activation for nonribosomal peptide biosynthetic process"/>
    <property type="evidence" value="ECO:0007669"/>
    <property type="project" value="TreeGrafter"/>
</dbReference>